<accession>A0ABP9N115</accession>
<evidence type="ECO:0000256" key="3">
    <source>
        <dbReference type="ARBA" id="ARBA00023015"/>
    </source>
</evidence>
<dbReference type="CDD" id="cd00009">
    <property type="entry name" value="AAA"/>
    <property type="match status" value="1"/>
</dbReference>
<reference evidence="8" key="1">
    <citation type="journal article" date="2019" name="Int. J. Syst. Evol. Microbiol.">
        <title>The Global Catalogue of Microorganisms (GCM) 10K type strain sequencing project: providing services to taxonomists for standard genome sequencing and annotation.</title>
        <authorList>
            <consortium name="The Broad Institute Genomics Platform"/>
            <consortium name="The Broad Institute Genome Sequencing Center for Infectious Disease"/>
            <person name="Wu L."/>
            <person name="Ma J."/>
        </authorList>
    </citation>
    <scope>NUCLEOTIDE SEQUENCE [LARGE SCALE GENOMIC DNA]</scope>
    <source>
        <strain evidence="8">JCM 18050</strain>
    </source>
</reference>
<dbReference type="PROSITE" id="PS00676">
    <property type="entry name" value="SIGMA54_INTERACT_2"/>
    <property type="match status" value="1"/>
</dbReference>
<dbReference type="Gene3D" id="3.30.450.40">
    <property type="match status" value="1"/>
</dbReference>
<keyword evidence="2" id="KW-0067">ATP-binding</keyword>
<dbReference type="Gene3D" id="1.10.8.60">
    <property type="match status" value="1"/>
</dbReference>
<dbReference type="Pfam" id="PF02954">
    <property type="entry name" value="HTH_8"/>
    <property type="match status" value="1"/>
</dbReference>
<name>A0ABP9N115_9GAMM</name>
<dbReference type="InterPro" id="IPR002197">
    <property type="entry name" value="HTH_Fis"/>
</dbReference>
<evidence type="ECO:0000256" key="4">
    <source>
        <dbReference type="ARBA" id="ARBA00023125"/>
    </source>
</evidence>
<protein>
    <submittedName>
        <fullName evidence="7">Sigma 54-interacting transcriptional regulator</fullName>
    </submittedName>
</protein>
<dbReference type="PROSITE" id="PS00688">
    <property type="entry name" value="SIGMA54_INTERACT_3"/>
    <property type="match status" value="1"/>
</dbReference>
<dbReference type="Proteomes" id="UP001500171">
    <property type="component" value="Unassembled WGS sequence"/>
</dbReference>
<dbReference type="PRINTS" id="PR01590">
    <property type="entry name" value="HTHFIS"/>
</dbReference>
<dbReference type="InterPro" id="IPR058031">
    <property type="entry name" value="AAA_lid_NorR"/>
</dbReference>
<dbReference type="InterPro" id="IPR029016">
    <property type="entry name" value="GAF-like_dom_sf"/>
</dbReference>
<feature type="domain" description="Sigma-54 factor interaction" evidence="6">
    <location>
        <begin position="349"/>
        <end position="579"/>
    </location>
</feature>
<dbReference type="InterPro" id="IPR025944">
    <property type="entry name" value="Sigma_54_int_dom_CS"/>
</dbReference>
<keyword evidence="1" id="KW-0547">Nucleotide-binding</keyword>
<evidence type="ECO:0000256" key="2">
    <source>
        <dbReference type="ARBA" id="ARBA00022840"/>
    </source>
</evidence>
<dbReference type="Gene3D" id="3.40.50.300">
    <property type="entry name" value="P-loop containing nucleotide triphosphate hydrolases"/>
    <property type="match status" value="1"/>
</dbReference>
<dbReference type="InterPro" id="IPR003593">
    <property type="entry name" value="AAA+_ATPase"/>
</dbReference>
<keyword evidence="4" id="KW-0238">DNA-binding</keyword>
<dbReference type="PANTHER" id="PTHR32071">
    <property type="entry name" value="TRANSCRIPTIONAL REGULATORY PROTEIN"/>
    <property type="match status" value="1"/>
</dbReference>
<comment type="caution">
    <text evidence="7">The sequence shown here is derived from an EMBL/GenBank/DDBJ whole genome shotgun (WGS) entry which is preliminary data.</text>
</comment>
<dbReference type="InterPro" id="IPR025662">
    <property type="entry name" value="Sigma_54_int_dom_ATP-bd_1"/>
</dbReference>
<dbReference type="PROSITE" id="PS50045">
    <property type="entry name" value="SIGMA54_INTERACT_4"/>
    <property type="match status" value="1"/>
</dbReference>
<dbReference type="RefSeq" id="WP_345488551.1">
    <property type="nucleotide sequence ID" value="NZ_BAABHY010000001.1"/>
</dbReference>
<evidence type="ECO:0000313" key="7">
    <source>
        <dbReference type="EMBL" id="GAA5106050.1"/>
    </source>
</evidence>
<organism evidence="7 8">
    <name type="scientific">Orbus sasakiae</name>
    <dbReference type="NCBI Taxonomy" id="1078475"/>
    <lineage>
        <taxon>Bacteria</taxon>
        <taxon>Pseudomonadati</taxon>
        <taxon>Pseudomonadota</taxon>
        <taxon>Gammaproteobacteria</taxon>
        <taxon>Orbales</taxon>
        <taxon>Orbaceae</taxon>
        <taxon>Orbus</taxon>
    </lineage>
</organism>
<dbReference type="PROSITE" id="PS00675">
    <property type="entry name" value="SIGMA54_INTERACT_1"/>
    <property type="match status" value="1"/>
</dbReference>
<dbReference type="InterPro" id="IPR025943">
    <property type="entry name" value="Sigma_54_int_dom_ATP-bd_2"/>
</dbReference>
<proteinExistence type="predicted"/>
<evidence type="ECO:0000259" key="6">
    <source>
        <dbReference type="PROSITE" id="PS50045"/>
    </source>
</evidence>
<dbReference type="EMBL" id="BAABHY010000001">
    <property type="protein sequence ID" value="GAA5106050.1"/>
    <property type="molecule type" value="Genomic_DNA"/>
</dbReference>
<sequence length="664" mass="75372">MSTLNEKLDEYDLSQITKLSNDSHRMHTLRLQDEAWIDFVEQGSPSPHIRDKIFSSWTYSRELGIDPYHGHQKIVDQLTLHKVLQEHQELISIADHIMMGLLAYNHKGHINLTTADGITLHSCGLDITPIGSILTEEVQGTNCTGRCIIEKKIVYVLSTENYSQSLRKRNMDCAATPIFDANHQIIGILTLTMGENEFFHYHTLGTVQAAADAISRQMQLQRALETEKMFIESFDEGVIVIDNFANIHVMNNYARKLFFLDISLDPIKYHLSQIAHFTDEQIMALIDGNKHQDQEITIRLNNNQLLQCIVSVIPIRFSHFVLSIHEKKRIHKMAQKMMGSHARYHFDSIVGQSKLLLEAISIGKLSSQTDSTVLILGDSGTGKEMFAQAIHNASARCDEPFIAVNCGALPRELVQSELFGYVEGAFTGAKRGGAPGKFELANGGTLFLDEIGDMPIEAQINLLRVIQENEIIRVGGNQSQKIDVRIIAATNKDLYKLVENNAFRQDLYYRLNVIAIHIPSLKQRIDDLPLLMHHFQKKICLALNKPIVEFSPEVTALFYHYDWPGNVRELENLIERCIHFSQNAKISLLDIPNGTLNMFKQPSFHDGITHESNRLQHTEKTHIVACLQATHGNLRKSALQLGVSRGTLYNKLIKYQIDPNRYRR</sequence>
<keyword evidence="8" id="KW-1185">Reference proteome</keyword>
<dbReference type="InterPro" id="IPR002078">
    <property type="entry name" value="Sigma_54_int"/>
</dbReference>
<dbReference type="Gene3D" id="3.30.450.20">
    <property type="entry name" value="PAS domain"/>
    <property type="match status" value="1"/>
</dbReference>
<dbReference type="Gene3D" id="1.10.10.60">
    <property type="entry name" value="Homeodomain-like"/>
    <property type="match status" value="1"/>
</dbReference>
<gene>
    <name evidence="7" type="ORF">GCM10023211_05430</name>
</gene>
<dbReference type="SUPFAM" id="SSF52540">
    <property type="entry name" value="P-loop containing nucleoside triphosphate hydrolases"/>
    <property type="match status" value="1"/>
</dbReference>
<dbReference type="SMART" id="SM00382">
    <property type="entry name" value="AAA"/>
    <property type="match status" value="1"/>
</dbReference>
<evidence type="ECO:0000313" key="8">
    <source>
        <dbReference type="Proteomes" id="UP001500171"/>
    </source>
</evidence>
<dbReference type="InterPro" id="IPR009057">
    <property type="entry name" value="Homeodomain-like_sf"/>
</dbReference>
<dbReference type="PANTHER" id="PTHR32071:SF57">
    <property type="entry name" value="C4-DICARBOXYLATE TRANSPORT TRANSCRIPTIONAL REGULATORY PROTEIN DCTD"/>
    <property type="match status" value="1"/>
</dbReference>
<dbReference type="SUPFAM" id="SSF46689">
    <property type="entry name" value="Homeodomain-like"/>
    <property type="match status" value="1"/>
</dbReference>
<dbReference type="Pfam" id="PF25601">
    <property type="entry name" value="AAA_lid_14"/>
    <property type="match status" value="1"/>
</dbReference>
<keyword evidence="3" id="KW-0805">Transcription regulation</keyword>
<dbReference type="Pfam" id="PF00158">
    <property type="entry name" value="Sigma54_activat"/>
    <property type="match status" value="1"/>
</dbReference>
<dbReference type="InterPro" id="IPR027417">
    <property type="entry name" value="P-loop_NTPase"/>
</dbReference>
<keyword evidence="5" id="KW-0804">Transcription</keyword>
<evidence type="ECO:0000256" key="1">
    <source>
        <dbReference type="ARBA" id="ARBA00022741"/>
    </source>
</evidence>
<evidence type="ECO:0000256" key="5">
    <source>
        <dbReference type="ARBA" id="ARBA00023163"/>
    </source>
</evidence>